<dbReference type="PROSITE" id="PS51192">
    <property type="entry name" value="HELICASE_ATP_BIND_1"/>
    <property type="match status" value="1"/>
</dbReference>
<accession>A0AAX3BA79</accession>
<dbReference type="InterPro" id="IPR049730">
    <property type="entry name" value="SNF2/RAD54-like_C"/>
</dbReference>
<evidence type="ECO:0000259" key="2">
    <source>
        <dbReference type="PROSITE" id="PS51192"/>
    </source>
</evidence>
<keyword evidence="4" id="KW-0347">Helicase</keyword>
<dbReference type="Pfam" id="PF00271">
    <property type="entry name" value="Helicase_C"/>
    <property type="match status" value="1"/>
</dbReference>
<dbReference type="Proteomes" id="UP001056539">
    <property type="component" value="Chromosome"/>
</dbReference>
<feature type="domain" description="Helicase C-terminal" evidence="3">
    <location>
        <begin position="745"/>
        <end position="893"/>
    </location>
</feature>
<gene>
    <name evidence="4" type="ORF">KDW03_06250</name>
</gene>
<dbReference type="Gene3D" id="3.40.50.10810">
    <property type="entry name" value="Tandem AAA-ATPase domain"/>
    <property type="match status" value="1"/>
</dbReference>
<dbReference type="CDD" id="cd18012">
    <property type="entry name" value="DEXQc_arch_SWI2_SNF2"/>
    <property type="match status" value="1"/>
</dbReference>
<reference evidence="4" key="2">
    <citation type="submission" date="2022-06" db="EMBL/GenBank/DDBJ databases">
        <title>Thermospira aquatica gen. nov., sp. nov.</title>
        <authorList>
            <person name="Ben Ali Gam Z."/>
            <person name="Labat M."/>
        </authorList>
    </citation>
    <scope>NUCLEOTIDE SEQUENCE</scope>
    <source>
        <strain evidence="4">F1F22</strain>
    </source>
</reference>
<dbReference type="PROSITE" id="PS51194">
    <property type="entry name" value="HELICASE_CTER"/>
    <property type="match status" value="1"/>
</dbReference>
<dbReference type="KEGG" id="taqu:KDW03_06250"/>
<protein>
    <submittedName>
        <fullName evidence="4">DEAD/DEAH box helicase</fullName>
    </submittedName>
</protein>
<dbReference type="InterPro" id="IPR014001">
    <property type="entry name" value="Helicase_ATP-bd"/>
</dbReference>
<name>A0AAX3BA79_9SPIR</name>
<dbReference type="GO" id="GO:0004386">
    <property type="term" value="F:helicase activity"/>
    <property type="evidence" value="ECO:0007669"/>
    <property type="project" value="UniProtKB-KW"/>
</dbReference>
<dbReference type="InterPro" id="IPR038718">
    <property type="entry name" value="SNF2-like_sf"/>
</dbReference>
<keyword evidence="5" id="KW-1185">Reference proteome</keyword>
<dbReference type="RefSeq" id="WP_271434233.1">
    <property type="nucleotide sequence ID" value="NZ_CP073355.1"/>
</dbReference>
<dbReference type="InterPro" id="IPR001650">
    <property type="entry name" value="Helicase_C-like"/>
</dbReference>
<evidence type="ECO:0000313" key="5">
    <source>
        <dbReference type="Proteomes" id="UP001056539"/>
    </source>
</evidence>
<keyword evidence="4" id="KW-0067">ATP-binding</keyword>
<dbReference type="InterPro" id="IPR027417">
    <property type="entry name" value="P-loop_NTPase"/>
</dbReference>
<dbReference type="InterPro" id="IPR000330">
    <property type="entry name" value="SNF2_N"/>
</dbReference>
<keyword evidence="4" id="KW-0547">Nucleotide-binding</keyword>
<dbReference type="GO" id="GO:0005524">
    <property type="term" value="F:ATP binding"/>
    <property type="evidence" value="ECO:0007669"/>
    <property type="project" value="InterPro"/>
</dbReference>
<evidence type="ECO:0000313" key="4">
    <source>
        <dbReference type="EMBL" id="URA09106.1"/>
    </source>
</evidence>
<evidence type="ECO:0000256" key="1">
    <source>
        <dbReference type="ARBA" id="ARBA00022801"/>
    </source>
</evidence>
<dbReference type="Gene3D" id="3.40.50.300">
    <property type="entry name" value="P-loop containing nucleotide triphosphate hydrolases"/>
    <property type="match status" value="1"/>
</dbReference>
<dbReference type="PANTHER" id="PTHR45629">
    <property type="entry name" value="SNF2/RAD54 FAMILY MEMBER"/>
    <property type="match status" value="1"/>
</dbReference>
<dbReference type="PANTHER" id="PTHR45629:SF7">
    <property type="entry name" value="DNA EXCISION REPAIR PROTEIN ERCC-6-RELATED"/>
    <property type="match status" value="1"/>
</dbReference>
<proteinExistence type="predicted"/>
<keyword evidence="1" id="KW-0378">Hydrolase</keyword>
<dbReference type="SUPFAM" id="SSF52540">
    <property type="entry name" value="P-loop containing nucleoside triphosphate hydrolases"/>
    <property type="match status" value="2"/>
</dbReference>
<dbReference type="GO" id="GO:0016787">
    <property type="term" value="F:hydrolase activity"/>
    <property type="evidence" value="ECO:0007669"/>
    <property type="project" value="UniProtKB-KW"/>
</dbReference>
<dbReference type="AlphaFoldDB" id="A0AAX3BA79"/>
<reference evidence="4" key="1">
    <citation type="submission" date="2021-04" db="EMBL/GenBank/DDBJ databases">
        <authorList>
            <person name="Postec A."/>
        </authorList>
    </citation>
    <scope>NUCLEOTIDE SEQUENCE</scope>
    <source>
        <strain evidence="4">F1F22</strain>
    </source>
</reference>
<dbReference type="SMART" id="SM00487">
    <property type="entry name" value="DEXDc"/>
    <property type="match status" value="1"/>
</dbReference>
<dbReference type="SMART" id="SM00490">
    <property type="entry name" value="HELICc"/>
    <property type="match status" value="1"/>
</dbReference>
<dbReference type="Pfam" id="PF00176">
    <property type="entry name" value="SNF2-rel_dom"/>
    <property type="match status" value="1"/>
</dbReference>
<dbReference type="InterPro" id="IPR050496">
    <property type="entry name" value="SNF2_RAD54_helicase_repair"/>
</dbReference>
<evidence type="ECO:0000259" key="3">
    <source>
        <dbReference type="PROSITE" id="PS51194"/>
    </source>
</evidence>
<organism evidence="4 5">
    <name type="scientific">Thermospira aquatica</name>
    <dbReference type="NCBI Taxonomy" id="2828656"/>
    <lineage>
        <taxon>Bacteria</taxon>
        <taxon>Pseudomonadati</taxon>
        <taxon>Spirochaetota</taxon>
        <taxon>Spirochaetia</taxon>
        <taxon>Brevinematales</taxon>
        <taxon>Thermospiraceae</taxon>
        <taxon>Thermospira</taxon>
    </lineage>
</organism>
<sequence length="909" mass="107218">MAKPHIKLSFSTSFQRVENIYAELFLPNKWHHLLKRDFSLDPLFLEREWPDLEVYEFLRSFVSYSWNTDHRENVFSMRLFPPFEAWFLEKLCQWSWPAVRYEHRYETWKGEFLLETMEAKNLCDGFLLVTTSVPLLLKENRIRVLASPFVTEKLEKLFTEGRVSLDFEAFESMLPHIPEIKRFFTGDFPQTKEVVDGEVELELRELQEGFFEVLAWLTMDGHRMTLRYDEIEQGVSSKRRLVFREANRVFFVSPDTPLYRRLEEVSHATLKNFSRFLGEVKENVILTHDGKALFESYLDQVSPIVSLRTPWKKVSLDEVILEVKSTDSTHWLEINFTLSVGEWKLSKVERKQLAKYGYVKRENGFFSLKEEARKWLTQLEDAWFIDHTGEKEKIHPSHVFLLKDLVESFPDKEKITSIVEKKYTELPLEGEILDTSLPLPEMLAFVLRPYQKIGYWWLHFLYRYHFGGFLADEMGLGKTLQVIAFLLSVKNKGQALIVCPTTLLHNWAKEIKKFTGDELQFLVMDGTQQERREKQKHFQKYDVLITSYTLLHQDREFYHEHEFHICVLDEAQHVKNKKAKRTQSIKALRAHHRIAVTGTPVENNVSEMWNIFDFLMPGFLGSHSWFVKNFEIPLQSPNIREREKAYERLSKLIKPFVLRRTKEEVLPDLPPKIEQEVWLDLTDEQKNLYVTMVEQIKNSCDEAFRRSQQEGLIHFLAGLTRLRQICLDPRLAGFETREEAIKLRALRELILEAMDSNHRVVVFSQFVELLKLVRENLESLGIEVLSLDGRTRHRIELVERFNQEEMPVFLISTKAGGTGLTITGADTVILLDPWWNPSVEKQAVDRVHRLGQRRSVHVFRLFTEGTIEEKMFHLQQKKKHLFQAVVTSNTEFLTKLSWEELATLLVLEK</sequence>
<feature type="domain" description="Helicase ATP-binding" evidence="2">
    <location>
        <begin position="459"/>
        <end position="618"/>
    </location>
</feature>
<dbReference type="EMBL" id="CP073355">
    <property type="protein sequence ID" value="URA09106.1"/>
    <property type="molecule type" value="Genomic_DNA"/>
</dbReference>
<dbReference type="CDD" id="cd18793">
    <property type="entry name" value="SF2_C_SNF"/>
    <property type="match status" value="1"/>
</dbReference>